<dbReference type="FunFam" id="3.30.40.10:FF:000008">
    <property type="entry name" value="Bromodomain containing 1, isoform CRA_a"/>
    <property type="match status" value="1"/>
</dbReference>
<dbReference type="OrthoDB" id="20839at2759"/>
<evidence type="ECO:0000256" key="1">
    <source>
        <dbReference type="ARBA" id="ARBA00022723"/>
    </source>
</evidence>
<feature type="region of interest" description="Disordered" evidence="7">
    <location>
        <begin position="1"/>
        <end position="74"/>
    </location>
</feature>
<dbReference type="PROSITE" id="PS01359">
    <property type="entry name" value="ZF_PHD_1"/>
    <property type="match status" value="1"/>
</dbReference>
<dbReference type="Pfam" id="PF10513">
    <property type="entry name" value="EPL1"/>
    <property type="match status" value="1"/>
</dbReference>
<keyword evidence="6" id="KW-0175">Coiled coil</keyword>
<feature type="coiled-coil region" evidence="6">
    <location>
        <begin position="770"/>
        <end position="801"/>
    </location>
</feature>
<keyword evidence="4" id="KW-0862">Zinc</keyword>
<dbReference type="InterPro" id="IPR011011">
    <property type="entry name" value="Znf_FYVE_PHD"/>
</dbReference>
<dbReference type="InterPro" id="IPR034732">
    <property type="entry name" value="EPHD"/>
</dbReference>
<dbReference type="AlphaFoldDB" id="A0A061HCK4"/>
<feature type="region of interest" description="Disordered" evidence="7">
    <location>
        <begin position="988"/>
        <end position="1011"/>
    </location>
</feature>
<dbReference type="PROSITE" id="PS51805">
    <property type="entry name" value="EPHD"/>
    <property type="match status" value="1"/>
</dbReference>
<dbReference type="InterPro" id="IPR013083">
    <property type="entry name" value="Znf_RING/FYVE/PHD"/>
</dbReference>
<evidence type="ECO:0000256" key="7">
    <source>
        <dbReference type="SAM" id="MobiDB-lite"/>
    </source>
</evidence>
<accession>A0A061HCK4</accession>
<dbReference type="InterPro" id="IPR001965">
    <property type="entry name" value="Znf_PHD"/>
</dbReference>
<evidence type="ECO:0000256" key="3">
    <source>
        <dbReference type="ARBA" id="ARBA00022771"/>
    </source>
</evidence>
<reference evidence="10" key="2">
    <citation type="submission" date="2013-01" db="EMBL/GenBank/DDBJ databases">
        <title>The wheat powdery mildew genome reveals unique evolution of an obligate biotroph.</title>
        <authorList>
            <person name="Oberhaensli S."/>
            <person name="Wicker T."/>
            <person name="Keller B."/>
        </authorList>
    </citation>
    <scope>NUCLEOTIDE SEQUENCE</scope>
    <source>
        <strain evidence="10">96224</strain>
    </source>
</reference>
<evidence type="ECO:0000256" key="4">
    <source>
        <dbReference type="ARBA" id="ARBA00022833"/>
    </source>
</evidence>
<organism evidence="11">
    <name type="scientific">Blumeria graminis f. sp. tritici 96224</name>
    <dbReference type="NCBI Taxonomy" id="1268274"/>
    <lineage>
        <taxon>Eukaryota</taxon>
        <taxon>Fungi</taxon>
        <taxon>Dikarya</taxon>
        <taxon>Ascomycota</taxon>
        <taxon>Pezizomycotina</taxon>
        <taxon>Leotiomycetes</taxon>
        <taxon>Erysiphales</taxon>
        <taxon>Erysiphaceae</taxon>
        <taxon>Blumeria</taxon>
    </lineage>
</organism>
<dbReference type="InterPro" id="IPR019786">
    <property type="entry name" value="Zinc_finger_PHD-type_CS"/>
</dbReference>
<dbReference type="InterPro" id="IPR050701">
    <property type="entry name" value="Histone_Mod_Regulator"/>
</dbReference>
<evidence type="ECO:0000256" key="5">
    <source>
        <dbReference type="PROSITE-ProRule" id="PRU00146"/>
    </source>
</evidence>
<dbReference type="EMBL" id="KE375167">
    <property type="protein sequence ID" value="EPQ62674.1"/>
    <property type="molecule type" value="Genomic_DNA"/>
</dbReference>
<feature type="domain" description="PHD-type" evidence="8">
    <location>
        <begin position="437"/>
        <end position="487"/>
    </location>
</feature>
<evidence type="ECO:0000256" key="6">
    <source>
        <dbReference type="SAM" id="Coils"/>
    </source>
</evidence>
<reference evidence="11" key="3">
    <citation type="submission" date="2018-07" db="EMBL/GenBank/DDBJ databases">
        <authorList>
            <person name="Quirk P.G."/>
            <person name="Krulwich T.A."/>
        </authorList>
    </citation>
    <scope>NUCLEOTIDE SEQUENCE</scope>
    <source>
        <strain evidence="11">96224</strain>
    </source>
</reference>
<evidence type="ECO:0000313" key="12">
    <source>
        <dbReference type="Proteomes" id="UP000053110"/>
    </source>
</evidence>
<evidence type="ECO:0000313" key="11">
    <source>
        <dbReference type="EMBL" id="SUZ12643.1"/>
    </source>
</evidence>
<dbReference type="SMART" id="SM00249">
    <property type="entry name" value="PHD"/>
    <property type="match status" value="2"/>
</dbReference>
<dbReference type="HOGENOM" id="CLU_002663_0_0_1"/>
<keyword evidence="10" id="KW-0808">Transferase</keyword>
<dbReference type="InterPro" id="IPR019787">
    <property type="entry name" value="Znf_PHD-finger"/>
</dbReference>
<dbReference type="GO" id="GO:0006357">
    <property type="term" value="P:regulation of transcription by RNA polymerase II"/>
    <property type="evidence" value="ECO:0007669"/>
    <property type="project" value="TreeGrafter"/>
</dbReference>
<dbReference type="InterPro" id="IPR019542">
    <property type="entry name" value="Enhancer_polycomb-like_N"/>
</dbReference>
<dbReference type="GO" id="GO:0016740">
    <property type="term" value="F:transferase activity"/>
    <property type="evidence" value="ECO:0007669"/>
    <property type="project" value="UniProtKB-KW"/>
</dbReference>
<feature type="domain" description="PHD-type" evidence="9">
    <location>
        <begin position="478"/>
        <end position="597"/>
    </location>
</feature>
<dbReference type="CDD" id="cd15492">
    <property type="entry name" value="PHD_BRPF_JADE_like"/>
    <property type="match status" value="1"/>
</dbReference>
<dbReference type="PANTHER" id="PTHR13793">
    <property type="entry name" value="PHD FINGER PROTEINS"/>
    <property type="match status" value="1"/>
</dbReference>
<feature type="compositionally biased region" description="Polar residues" evidence="7">
    <location>
        <begin position="28"/>
        <end position="40"/>
    </location>
</feature>
<dbReference type="PROSITE" id="PS50016">
    <property type="entry name" value="ZF_PHD_2"/>
    <property type="match status" value="1"/>
</dbReference>
<keyword evidence="2" id="KW-0677">Repeat</keyword>
<keyword evidence="3 5" id="KW-0863">Zinc-finger</keyword>
<dbReference type="EMBL" id="UIGY01000197">
    <property type="protein sequence ID" value="SUZ12643.1"/>
    <property type="molecule type" value="Genomic_DNA"/>
</dbReference>
<dbReference type="Pfam" id="PF13832">
    <property type="entry name" value="zf-HC5HC2H_2"/>
    <property type="match status" value="1"/>
</dbReference>
<gene>
    <name evidence="10" type="ORF">BGT96224_1929</name>
    <name evidence="11" type="ORF">BGT96224V2_LOCUS5802</name>
</gene>
<feature type="compositionally biased region" description="Low complexity" evidence="7">
    <location>
        <begin position="7"/>
        <end position="17"/>
    </location>
</feature>
<protein>
    <submittedName>
        <fullName evidence="11">Bgt-1929</fullName>
    </submittedName>
    <submittedName>
        <fullName evidence="10">Subunit of the NuA3 histone acetyltransferase complex</fullName>
    </submittedName>
</protein>
<feature type="region of interest" description="Disordered" evidence="7">
    <location>
        <begin position="401"/>
        <end position="432"/>
    </location>
</feature>
<reference evidence="12" key="1">
    <citation type="journal article" date="2013" name="Nat. Genet.">
        <title>The wheat powdery mildew genome shows the unique evolution of an obligate biotroph.</title>
        <authorList>
            <person name="Wicker T."/>
            <person name="Oberhaensli S."/>
            <person name="Parlange F."/>
            <person name="Buchmann J.P."/>
            <person name="Shatalina M."/>
            <person name="Roffler S."/>
            <person name="Ben-David R."/>
            <person name="Dolezel J."/>
            <person name="Simkova H."/>
            <person name="Schulze-Lefert P."/>
            <person name="Spanu P.D."/>
            <person name="Bruggmann R."/>
            <person name="Amselem J."/>
            <person name="Quesneville H."/>
            <person name="Ver Loren van Themaat E."/>
            <person name="Paape T."/>
            <person name="Shimizu K.K."/>
            <person name="Keller B."/>
        </authorList>
    </citation>
    <scope>NUCLEOTIDE SEQUENCE [LARGE SCALE GENOMIC DNA]</scope>
    <source>
        <strain evidence="12">96224</strain>
    </source>
</reference>
<evidence type="ECO:0000259" key="9">
    <source>
        <dbReference type="PROSITE" id="PS51805"/>
    </source>
</evidence>
<keyword evidence="1" id="KW-0479">Metal-binding</keyword>
<dbReference type="SUPFAM" id="SSF57903">
    <property type="entry name" value="FYVE/PHD zinc finger"/>
    <property type="match status" value="1"/>
</dbReference>
<dbReference type="PANTHER" id="PTHR13793:SF107">
    <property type="entry name" value="BROMODOMAIN-CONTAINING PROTEIN HOMOLOG"/>
    <property type="match status" value="1"/>
</dbReference>
<feature type="compositionally biased region" description="Polar residues" evidence="7">
    <location>
        <begin position="1050"/>
        <end position="1059"/>
    </location>
</feature>
<evidence type="ECO:0000313" key="10">
    <source>
        <dbReference type="EMBL" id="EPQ62674.1"/>
    </source>
</evidence>
<name>A0A061HCK4_BLUGR</name>
<feature type="region of interest" description="Disordered" evidence="7">
    <location>
        <begin position="1050"/>
        <end position="1081"/>
    </location>
</feature>
<dbReference type="GO" id="GO:0008270">
    <property type="term" value="F:zinc ion binding"/>
    <property type="evidence" value="ECO:0007669"/>
    <property type="project" value="UniProtKB-KW"/>
</dbReference>
<proteinExistence type="predicted"/>
<dbReference type="Gene3D" id="3.30.40.10">
    <property type="entry name" value="Zinc/RING finger domain, C3HC4 (zinc finger)"/>
    <property type="match status" value="2"/>
</dbReference>
<sequence length="1114" mass="123704">MAPLPGTPRQRPTTSRSRSTRPKSSDTQQSDSILANSSSEPPHKKRKYIPGGPGGGGRYVDEEGNELPVGGTGPGGYNYIGSRGRVGRQNAAIGLVPEVFNRKDRGSRSRTVLPRSKTTSMRYSSAAQVAAVAQSDGYKPREERAWEEFHPHLDIDVPLRAFSESEVQGVQAGALSISGKSKEGQIIDSEGTNAKNGGVLTDPAANICIPTFCIPGTPGGGKRRPGRPPKDPVAFFAAKAAKLGKCFSIGTLKIPNNANLSVYNNPKEKLTLPQPSYRKSKTLARFEDRALGLVKYVDKSMANIGYQESDIFVRPERTLIKSSDINFEEDLEFGSNCKSDFDGITANNPGGVGRVEYDMDEQDDKWLEAYNIERIASGVDKIPREIFEITITKIEKEWHNLEKRIPKPSPRPPQTHRPRSSSAAAVNGEAQSGEEQDSKCAICDDGDCENTNAIVFCDGCDLAVHQECYGVPFIPEGQWLCRKCQLIGRAFKQTTSSKWAHLLCAMWIPEVSLGNHTFMEPVMEVEKVPKTRWKLNCYLCNQRMGACIQCGNKSCYQAFHVTCARKARLFLKMKNTHGSLSVLDGTTNMKAYCDKHCPADWIRENDVITATRDARAFYKKSMRGRLWADSHTSALEMAANYCHATPESQQDESRLTGIKVTLNLGDSKKKINQPQKPVWKLPSGAPVIPFCVFEKVEKSLGRFNFQKRKDFTADVCRYWTLKREARRGAALLKRLQLQMETFSSLEITRRNFAGMGPAGKPRLKRRIDFAKTLMKDIENLRDLLEDVVKRETEKLDAANLEADFVDKVYFPVAKLFPPVIEHALTLDIKNLFTEDLAYLQQKVEVRFFTSVLPFAQNLSDLFRKRVTIEPKFDPNMESSSIKSKNPLSDIKERRKLAKRILSKAVQPQLENAIRVESEISGTPAKGKIRELIELLDSVWQTEPQHTKKLSHLTNYDTLPNTAPVNENMGLGSSSPEIPKITAENHFSADSCIHGPNRKQDIESSASVSATKSRVNFNKTTSTIDTTPGQFEIVNGPISQLERLRTRSISPSSLDCSLQTKDPHPGPPTPPVSNSDTGILPDDVLSAGGVPWVFDDFKVEGTTALPEKKACFPSG</sequence>
<dbReference type="Proteomes" id="UP000053110">
    <property type="component" value="Unassembled WGS sequence"/>
</dbReference>
<evidence type="ECO:0000259" key="8">
    <source>
        <dbReference type="PROSITE" id="PS50016"/>
    </source>
</evidence>
<evidence type="ECO:0000256" key="2">
    <source>
        <dbReference type="ARBA" id="ARBA00022737"/>
    </source>
</evidence>
<feature type="compositionally biased region" description="Polar residues" evidence="7">
    <location>
        <begin position="1002"/>
        <end position="1011"/>
    </location>
</feature>